<evidence type="ECO:0000256" key="4">
    <source>
        <dbReference type="ARBA" id="ARBA00022670"/>
    </source>
</evidence>
<feature type="compositionally biased region" description="Pro residues" evidence="14">
    <location>
        <begin position="732"/>
        <end position="741"/>
    </location>
</feature>
<dbReference type="AlphaFoldDB" id="A0A1H3P9F3"/>
<evidence type="ECO:0000256" key="14">
    <source>
        <dbReference type="SAM" id="MobiDB-lite"/>
    </source>
</evidence>
<feature type="compositionally biased region" description="Gly residues" evidence="14">
    <location>
        <begin position="25"/>
        <end position="35"/>
    </location>
</feature>
<comment type="similarity">
    <text evidence="2">In the N-terminal section; belongs to the glycosyltransferase 51 family.</text>
</comment>
<comment type="similarity">
    <text evidence="1">In the C-terminal section; belongs to the transpeptidase family.</text>
</comment>
<dbReference type="GO" id="GO:0008360">
    <property type="term" value="P:regulation of cell shape"/>
    <property type="evidence" value="ECO:0007669"/>
    <property type="project" value="UniProtKB-KW"/>
</dbReference>
<dbReference type="Pfam" id="PF00905">
    <property type="entry name" value="Transpeptidase"/>
    <property type="match status" value="1"/>
</dbReference>
<dbReference type="Proteomes" id="UP000198921">
    <property type="component" value="Unassembled WGS sequence"/>
</dbReference>
<keyword evidence="15" id="KW-0472">Membrane</keyword>
<feature type="region of interest" description="Disordered" evidence="14">
    <location>
        <begin position="1"/>
        <end position="75"/>
    </location>
</feature>
<evidence type="ECO:0000313" key="19">
    <source>
        <dbReference type="Proteomes" id="UP000198921"/>
    </source>
</evidence>
<evidence type="ECO:0000256" key="12">
    <source>
        <dbReference type="ARBA" id="ARBA00034000"/>
    </source>
</evidence>
<dbReference type="PANTHER" id="PTHR32282:SF34">
    <property type="entry name" value="PENICILLIN-BINDING PROTEIN 1A"/>
    <property type="match status" value="1"/>
</dbReference>
<keyword evidence="15" id="KW-1133">Transmembrane helix</keyword>
<keyword evidence="10" id="KW-0511">Multifunctional enzyme</keyword>
<feature type="region of interest" description="Disordered" evidence="14">
    <location>
        <begin position="692"/>
        <end position="809"/>
    </location>
</feature>
<dbReference type="InterPro" id="IPR001264">
    <property type="entry name" value="Glyco_trans_51"/>
</dbReference>
<proteinExistence type="inferred from homology"/>
<evidence type="ECO:0000313" key="18">
    <source>
        <dbReference type="EMBL" id="SDY97701.1"/>
    </source>
</evidence>
<protein>
    <submittedName>
        <fullName evidence="18">Membrane carboxypeptidase (Penicillin-binding protein)</fullName>
    </submittedName>
</protein>
<keyword evidence="11" id="KW-0961">Cell wall biogenesis/degradation</keyword>
<evidence type="ECO:0000256" key="13">
    <source>
        <dbReference type="ARBA" id="ARBA00049902"/>
    </source>
</evidence>
<feature type="compositionally biased region" description="Low complexity" evidence="14">
    <location>
        <begin position="753"/>
        <end position="764"/>
    </location>
</feature>
<dbReference type="InterPro" id="IPR050396">
    <property type="entry name" value="Glycosyltr_51/Transpeptidase"/>
</dbReference>
<dbReference type="GO" id="GO:0008658">
    <property type="term" value="F:penicillin binding"/>
    <property type="evidence" value="ECO:0007669"/>
    <property type="project" value="InterPro"/>
</dbReference>
<evidence type="ECO:0000259" key="17">
    <source>
        <dbReference type="Pfam" id="PF00912"/>
    </source>
</evidence>
<dbReference type="GO" id="GO:0009252">
    <property type="term" value="P:peptidoglycan biosynthetic process"/>
    <property type="evidence" value="ECO:0007669"/>
    <property type="project" value="UniProtKB-KW"/>
</dbReference>
<dbReference type="STRING" id="1137993.SAMN05660209_04240"/>
<dbReference type="InterPro" id="IPR023346">
    <property type="entry name" value="Lysozyme-like_dom_sf"/>
</dbReference>
<dbReference type="Gene3D" id="1.10.3810.10">
    <property type="entry name" value="Biosynthetic peptidoglycan transglycosylase-like"/>
    <property type="match status" value="1"/>
</dbReference>
<dbReference type="InterPro" id="IPR012338">
    <property type="entry name" value="Beta-lactam/transpept-like"/>
</dbReference>
<dbReference type="GO" id="GO:0009002">
    <property type="term" value="F:serine-type D-Ala-D-Ala carboxypeptidase activity"/>
    <property type="evidence" value="ECO:0007669"/>
    <property type="project" value="UniProtKB-EC"/>
</dbReference>
<feature type="compositionally biased region" description="Low complexity" evidence="14">
    <location>
        <begin position="8"/>
        <end position="24"/>
    </location>
</feature>
<feature type="transmembrane region" description="Helical" evidence="15">
    <location>
        <begin position="81"/>
        <end position="102"/>
    </location>
</feature>
<dbReference type="RefSeq" id="WP_244522705.1">
    <property type="nucleotide sequence ID" value="NZ_FNOT01000015.1"/>
</dbReference>
<dbReference type="GO" id="GO:0030288">
    <property type="term" value="C:outer membrane-bounded periplasmic space"/>
    <property type="evidence" value="ECO:0007669"/>
    <property type="project" value="TreeGrafter"/>
</dbReference>
<dbReference type="EMBL" id="FNOT01000015">
    <property type="protein sequence ID" value="SDY97701.1"/>
    <property type="molecule type" value="Genomic_DNA"/>
</dbReference>
<comment type="catalytic activity">
    <reaction evidence="12">
        <text>Preferential cleavage: (Ac)2-L-Lys-D-Ala-|-D-Ala. Also transpeptidation of peptidyl-alanyl moieties that are N-acyl substituents of D-alanine.</text>
        <dbReference type="EC" id="3.4.16.4"/>
    </reaction>
</comment>
<keyword evidence="15" id="KW-0812">Transmembrane</keyword>
<accession>A0A1H3P9F3</accession>
<evidence type="ECO:0000256" key="1">
    <source>
        <dbReference type="ARBA" id="ARBA00007090"/>
    </source>
</evidence>
<comment type="catalytic activity">
    <reaction evidence="13">
        <text>[GlcNAc-(1-&gt;4)-Mur2Ac(oyl-L-Ala-gamma-D-Glu-L-Lys-D-Ala-D-Ala)](n)-di-trans,octa-cis-undecaprenyl diphosphate + beta-D-GlcNAc-(1-&gt;4)-Mur2Ac(oyl-L-Ala-gamma-D-Glu-L-Lys-D-Ala-D-Ala)-di-trans,octa-cis-undecaprenyl diphosphate = [GlcNAc-(1-&gt;4)-Mur2Ac(oyl-L-Ala-gamma-D-Glu-L-Lys-D-Ala-D-Ala)](n+1)-di-trans,octa-cis-undecaprenyl diphosphate + di-trans,octa-cis-undecaprenyl diphosphate + H(+)</text>
        <dbReference type="Rhea" id="RHEA:23708"/>
        <dbReference type="Rhea" id="RHEA-COMP:9602"/>
        <dbReference type="Rhea" id="RHEA-COMP:9603"/>
        <dbReference type="ChEBI" id="CHEBI:15378"/>
        <dbReference type="ChEBI" id="CHEBI:58405"/>
        <dbReference type="ChEBI" id="CHEBI:60033"/>
        <dbReference type="ChEBI" id="CHEBI:78435"/>
        <dbReference type="EC" id="2.4.99.28"/>
    </reaction>
</comment>
<dbReference type="SUPFAM" id="SSF56601">
    <property type="entry name" value="beta-lactamase/transpeptidase-like"/>
    <property type="match status" value="1"/>
</dbReference>
<organism evidence="18 19">
    <name type="scientific">Geodermatophilus africanus</name>
    <dbReference type="NCBI Taxonomy" id="1137993"/>
    <lineage>
        <taxon>Bacteria</taxon>
        <taxon>Bacillati</taxon>
        <taxon>Actinomycetota</taxon>
        <taxon>Actinomycetes</taxon>
        <taxon>Geodermatophilales</taxon>
        <taxon>Geodermatophilaceae</taxon>
        <taxon>Geodermatophilus</taxon>
    </lineage>
</organism>
<dbReference type="SUPFAM" id="SSF53955">
    <property type="entry name" value="Lysozyme-like"/>
    <property type="match status" value="1"/>
</dbReference>
<dbReference type="GO" id="GO:0006508">
    <property type="term" value="P:proteolysis"/>
    <property type="evidence" value="ECO:0007669"/>
    <property type="project" value="UniProtKB-KW"/>
</dbReference>
<feature type="compositionally biased region" description="Basic and acidic residues" evidence="14">
    <location>
        <begin position="700"/>
        <end position="709"/>
    </location>
</feature>
<evidence type="ECO:0000256" key="3">
    <source>
        <dbReference type="ARBA" id="ARBA00022645"/>
    </source>
</evidence>
<keyword evidence="9" id="KW-0573">Peptidoglycan synthesis</keyword>
<keyword evidence="8" id="KW-0133">Cell shape</keyword>
<evidence type="ECO:0000256" key="6">
    <source>
        <dbReference type="ARBA" id="ARBA00022679"/>
    </source>
</evidence>
<evidence type="ECO:0000256" key="2">
    <source>
        <dbReference type="ARBA" id="ARBA00007739"/>
    </source>
</evidence>
<gene>
    <name evidence="18" type="ORF">SAMN05660209_04240</name>
</gene>
<dbReference type="GO" id="GO:0071555">
    <property type="term" value="P:cell wall organization"/>
    <property type="evidence" value="ECO:0007669"/>
    <property type="project" value="UniProtKB-KW"/>
</dbReference>
<reference evidence="19" key="1">
    <citation type="submission" date="2016-10" db="EMBL/GenBank/DDBJ databases">
        <authorList>
            <person name="Varghese N."/>
            <person name="Submissions S."/>
        </authorList>
    </citation>
    <scope>NUCLEOTIDE SEQUENCE [LARGE SCALE GENOMIC DNA]</scope>
    <source>
        <strain evidence="19">DSM 45422</strain>
    </source>
</reference>
<keyword evidence="19" id="KW-1185">Reference proteome</keyword>
<feature type="compositionally biased region" description="Low complexity" evidence="14">
    <location>
        <begin position="773"/>
        <end position="809"/>
    </location>
</feature>
<keyword evidence="7" id="KW-0378">Hydrolase</keyword>
<dbReference type="Gene3D" id="3.40.710.10">
    <property type="entry name" value="DD-peptidase/beta-lactamase superfamily"/>
    <property type="match status" value="1"/>
</dbReference>
<evidence type="ECO:0000256" key="11">
    <source>
        <dbReference type="ARBA" id="ARBA00023316"/>
    </source>
</evidence>
<keyword evidence="3 18" id="KW-0121">Carboxypeptidase</keyword>
<feature type="compositionally biased region" description="Low complexity" evidence="14">
    <location>
        <begin position="36"/>
        <end position="68"/>
    </location>
</feature>
<evidence type="ECO:0000256" key="8">
    <source>
        <dbReference type="ARBA" id="ARBA00022960"/>
    </source>
</evidence>
<sequence>MPPHDETSPVGPRSGSVRRPPSGRTAGGSGGGGRPAAGRGRPPAGRGGRTASRTGPAARGSRTAGGTARTRKQRRKRRLKALLGVVAGAFVLLGVFVGVVYATTEVPDPNSVQNAQTTVVYYADGTTEMARLGAENRTNVPLSEVSEPAREAILAAENRSFYSDPGISATGIVRAAWNNLTGGSTQGGSTITQQYVKNAFLTSEQTFSRKFQELFLAVKLDNEYEKNEILENYLNTIYFGRGAYGIEAAANTYFDVPASQLTAQQGAVLAVLVRSPSTYDPESNPEGATDRWGLVLDAMVDEGWLTEQERQASVFPPVMPRTGSNLGIPSESQGLVVQRVIAELEAKGYDEQQIRAGGLRITSTVDKRYQDAAVSAVSEVMDGQPENLREALVSVDPATGAVRAYYGGPIGAGDGAVDYAQALRQPGSSVKPYVLATALEDGIGVNARRDGSSPQDFADRPGLPVRNSGGASCASCTLRESLTRSLNTTFYGLAYEVGAERVRQNVLEATGLPEAWPDEPAYGTLAGSNTLADPQTGGTGASIGIGQYEMRPIDQAHGFATLATGVEHEPYFVARVTDSEGTVLLEYNGDAGDRVFEEDVVNDVTYAMTDVAAYSRRSLDGGREVASKTGTQGQGEDNSDAWMVGFTPSISTAVWMGNDSPAQPIEDVNGRIIYGSGLPGAIWQEYMNTVLDGTPEEDLPDRALIRGDTGEGVPAPQTEAPTRSPQTQAPAPSTPSTPPVAVPEEPVTEEPVEQPVVEEPVVPNGGTGDEDTGNTSPNPNGGGATNPENPGGVIGGQSAEATAGAGAAN</sequence>
<keyword evidence="5" id="KW-0328">Glycosyltransferase</keyword>
<dbReference type="FunFam" id="1.10.3810.10:FF:000001">
    <property type="entry name" value="Penicillin-binding protein 1A"/>
    <property type="match status" value="1"/>
</dbReference>
<evidence type="ECO:0000256" key="15">
    <source>
        <dbReference type="SAM" id="Phobius"/>
    </source>
</evidence>
<dbReference type="Pfam" id="PF00912">
    <property type="entry name" value="Transgly"/>
    <property type="match status" value="1"/>
</dbReference>
<keyword evidence="6" id="KW-0808">Transferase</keyword>
<evidence type="ECO:0000259" key="16">
    <source>
        <dbReference type="Pfam" id="PF00905"/>
    </source>
</evidence>
<evidence type="ECO:0000256" key="9">
    <source>
        <dbReference type="ARBA" id="ARBA00022984"/>
    </source>
</evidence>
<feature type="region of interest" description="Disordered" evidence="14">
    <location>
        <begin position="620"/>
        <end position="641"/>
    </location>
</feature>
<dbReference type="InterPro" id="IPR036950">
    <property type="entry name" value="PBP_transglycosylase"/>
</dbReference>
<feature type="domain" description="Glycosyl transferase family 51" evidence="17">
    <location>
        <begin position="129"/>
        <end position="299"/>
    </location>
</feature>
<dbReference type="InterPro" id="IPR001460">
    <property type="entry name" value="PCN-bd_Tpept"/>
</dbReference>
<evidence type="ECO:0000256" key="10">
    <source>
        <dbReference type="ARBA" id="ARBA00023268"/>
    </source>
</evidence>
<name>A0A1H3P9F3_9ACTN</name>
<evidence type="ECO:0000256" key="5">
    <source>
        <dbReference type="ARBA" id="ARBA00022676"/>
    </source>
</evidence>
<dbReference type="PANTHER" id="PTHR32282">
    <property type="entry name" value="BINDING PROTEIN TRANSPEPTIDASE, PUTATIVE-RELATED"/>
    <property type="match status" value="1"/>
</dbReference>
<keyword evidence="4" id="KW-0645">Protease</keyword>
<dbReference type="GO" id="GO:0008955">
    <property type="term" value="F:peptidoglycan glycosyltransferase activity"/>
    <property type="evidence" value="ECO:0007669"/>
    <property type="project" value="UniProtKB-EC"/>
</dbReference>
<evidence type="ECO:0000256" key="7">
    <source>
        <dbReference type="ARBA" id="ARBA00022801"/>
    </source>
</evidence>
<feature type="domain" description="Penicillin-binding protein transpeptidase" evidence="16">
    <location>
        <begin position="393"/>
        <end position="656"/>
    </location>
</feature>